<comment type="caution">
    <text evidence="1">The sequence shown here is derived from an EMBL/GenBank/DDBJ whole genome shotgun (WGS) entry which is preliminary data.</text>
</comment>
<evidence type="ECO:0000313" key="1">
    <source>
        <dbReference type="EMBL" id="GIF79922.1"/>
    </source>
</evidence>
<proteinExistence type="predicted"/>
<gene>
    <name evidence="1" type="ORF">Cba03nite_12710</name>
</gene>
<dbReference type="EMBL" id="BONF01000008">
    <property type="protein sequence ID" value="GIF79922.1"/>
    <property type="molecule type" value="Genomic_DNA"/>
</dbReference>
<keyword evidence="2" id="KW-1185">Reference proteome</keyword>
<sequence length="117" mass="11930">MEITFMTPNAVLPSLAAACAPSVTVSPRNRAVIGGHATRGFAAPAVAGLLPVAQLPVLRQLAWTPIEIKAAAPAGAMTLKSTTPSTISTTLAYRVQESTGVKLDGFGGVPPRGKPKV</sequence>
<organism evidence="1 2">
    <name type="scientific">Catellatospora bangladeshensis</name>
    <dbReference type="NCBI Taxonomy" id="310355"/>
    <lineage>
        <taxon>Bacteria</taxon>
        <taxon>Bacillati</taxon>
        <taxon>Actinomycetota</taxon>
        <taxon>Actinomycetes</taxon>
        <taxon>Micromonosporales</taxon>
        <taxon>Micromonosporaceae</taxon>
        <taxon>Catellatospora</taxon>
    </lineage>
</organism>
<dbReference type="RefSeq" id="WP_203742969.1">
    <property type="nucleotide sequence ID" value="NZ_BONF01000008.1"/>
</dbReference>
<dbReference type="AlphaFoldDB" id="A0A8J3J862"/>
<evidence type="ECO:0000313" key="2">
    <source>
        <dbReference type="Proteomes" id="UP000601223"/>
    </source>
</evidence>
<name>A0A8J3J862_9ACTN</name>
<dbReference type="Proteomes" id="UP000601223">
    <property type="component" value="Unassembled WGS sequence"/>
</dbReference>
<protein>
    <submittedName>
        <fullName evidence="1">Uncharacterized protein</fullName>
    </submittedName>
</protein>
<reference evidence="1 2" key="1">
    <citation type="submission" date="2021-01" db="EMBL/GenBank/DDBJ databases">
        <title>Whole genome shotgun sequence of Catellatospora bangladeshensis NBRC 107357.</title>
        <authorList>
            <person name="Komaki H."/>
            <person name="Tamura T."/>
        </authorList>
    </citation>
    <scope>NUCLEOTIDE SEQUENCE [LARGE SCALE GENOMIC DNA]</scope>
    <source>
        <strain evidence="1 2">NBRC 107357</strain>
    </source>
</reference>
<accession>A0A8J3J862</accession>